<dbReference type="CDD" id="cd07560">
    <property type="entry name" value="Peptidase_S41_CPP"/>
    <property type="match status" value="1"/>
</dbReference>
<feature type="compositionally biased region" description="Low complexity" evidence="6">
    <location>
        <begin position="435"/>
        <end position="478"/>
    </location>
</feature>
<accession>A0A0R0AAA9</accession>
<dbReference type="Pfam" id="PF13180">
    <property type="entry name" value="PDZ_2"/>
    <property type="match status" value="1"/>
</dbReference>
<dbReference type="InterPro" id="IPR029045">
    <property type="entry name" value="ClpP/crotonase-like_dom_sf"/>
</dbReference>
<gene>
    <name evidence="9" type="ORF">ARC20_02175</name>
</gene>
<keyword evidence="4 5" id="KW-0720">Serine protease</keyword>
<feature type="compositionally biased region" description="Low complexity" evidence="6">
    <location>
        <begin position="21"/>
        <end position="35"/>
    </location>
</feature>
<evidence type="ECO:0000256" key="3">
    <source>
        <dbReference type="ARBA" id="ARBA00022801"/>
    </source>
</evidence>
<dbReference type="InterPro" id="IPR036034">
    <property type="entry name" value="PDZ_sf"/>
</dbReference>
<evidence type="ECO:0000259" key="8">
    <source>
        <dbReference type="PROSITE" id="PS50106"/>
    </source>
</evidence>
<dbReference type="PANTHER" id="PTHR32060">
    <property type="entry name" value="TAIL-SPECIFIC PROTEASE"/>
    <property type="match status" value="1"/>
</dbReference>
<dbReference type="PROSITE" id="PS50106">
    <property type="entry name" value="PDZ"/>
    <property type="match status" value="1"/>
</dbReference>
<dbReference type="GO" id="GO:0006508">
    <property type="term" value="P:proteolysis"/>
    <property type="evidence" value="ECO:0007669"/>
    <property type="project" value="UniProtKB-KW"/>
</dbReference>
<feature type="region of interest" description="Disordered" evidence="6">
    <location>
        <begin position="21"/>
        <end position="47"/>
    </location>
</feature>
<dbReference type="CDD" id="cd06782">
    <property type="entry name" value="cpPDZ_CPP-like"/>
    <property type="match status" value="1"/>
</dbReference>
<reference evidence="9 10" key="1">
    <citation type="submission" date="2015-10" db="EMBL/GenBank/DDBJ databases">
        <title>Genome sequencing and analysis of members of genus Stenotrophomonas.</title>
        <authorList>
            <person name="Patil P.P."/>
            <person name="Midha S."/>
            <person name="Patil P.B."/>
        </authorList>
    </citation>
    <scope>NUCLEOTIDE SEQUENCE [LARGE SCALE GENOMIC DNA]</scope>
    <source>
        <strain evidence="9 10">JCM 16536</strain>
    </source>
</reference>
<feature type="region of interest" description="Disordered" evidence="6">
    <location>
        <begin position="432"/>
        <end position="489"/>
    </location>
</feature>
<dbReference type="STRING" id="676599.ARC20_02175"/>
<evidence type="ECO:0000256" key="2">
    <source>
        <dbReference type="ARBA" id="ARBA00022670"/>
    </source>
</evidence>
<dbReference type="NCBIfam" id="TIGR00225">
    <property type="entry name" value="prc"/>
    <property type="match status" value="1"/>
</dbReference>
<dbReference type="OrthoDB" id="9812068at2"/>
<dbReference type="Gene3D" id="2.30.42.10">
    <property type="match status" value="1"/>
</dbReference>
<organism evidence="9 10">
    <name type="scientific">Stenotrophomonas panacihumi</name>
    <dbReference type="NCBI Taxonomy" id="676599"/>
    <lineage>
        <taxon>Bacteria</taxon>
        <taxon>Pseudomonadati</taxon>
        <taxon>Pseudomonadota</taxon>
        <taxon>Gammaproteobacteria</taxon>
        <taxon>Lysobacterales</taxon>
        <taxon>Lysobacteraceae</taxon>
        <taxon>Stenotrophomonas</taxon>
    </lineage>
</organism>
<dbReference type="RefSeq" id="WP_057649241.1">
    <property type="nucleotide sequence ID" value="NZ_LLXU01000131.1"/>
</dbReference>
<feature type="domain" description="PDZ" evidence="8">
    <location>
        <begin position="100"/>
        <end position="181"/>
    </location>
</feature>
<dbReference type="GO" id="GO:0004175">
    <property type="term" value="F:endopeptidase activity"/>
    <property type="evidence" value="ECO:0007669"/>
    <property type="project" value="TreeGrafter"/>
</dbReference>
<dbReference type="SMART" id="SM00228">
    <property type="entry name" value="PDZ"/>
    <property type="match status" value="1"/>
</dbReference>
<dbReference type="Pfam" id="PF03572">
    <property type="entry name" value="Peptidase_S41"/>
    <property type="match status" value="1"/>
</dbReference>
<dbReference type="InterPro" id="IPR001478">
    <property type="entry name" value="PDZ"/>
</dbReference>
<keyword evidence="2 5" id="KW-0645">Protease</keyword>
<evidence type="ECO:0000256" key="6">
    <source>
        <dbReference type="SAM" id="MobiDB-lite"/>
    </source>
</evidence>
<evidence type="ECO:0000256" key="4">
    <source>
        <dbReference type="ARBA" id="ARBA00022825"/>
    </source>
</evidence>
<comment type="caution">
    <text evidence="9">The sequence shown here is derived from an EMBL/GenBank/DDBJ whole genome shotgun (WGS) entry which is preliminary data.</text>
</comment>
<dbReference type="InterPro" id="IPR005151">
    <property type="entry name" value="Tail-specific_protease"/>
</dbReference>
<evidence type="ECO:0000256" key="1">
    <source>
        <dbReference type="ARBA" id="ARBA00009179"/>
    </source>
</evidence>
<feature type="signal peptide" evidence="7">
    <location>
        <begin position="1"/>
        <end position="20"/>
    </location>
</feature>
<dbReference type="InterPro" id="IPR055210">
    <property type="entry name" value="CtpA/B_N"/>
</dbReference>
<feature type="region of interest" description="Disordered" evidence="6">
    <location>
        <begin position="394"/>
        <end position="416"/>
    </location>
</feature>
<dbReference type="Gene3D" id="3.90.226.10">
    <property type="entry name" value="2-enoyl-CoA Hydratase, Chain A, domain 1"/>
    <property type="match status" value="1"/>
</dbReference>
<dbReference type="Proteomes" id="UP000051802">
    <property type="component" value="Unassembled WGS sequence"/>
</dbReference>
<evidence type="ECO:0000256" key="5">
    <source>
        <dbReference type="RuleBase" id="RU004404"/>
    </source>
</evidence>
<dbReference type="PANTHER" id="PTHR32060:SF30">
    <property type="entry name" value="CARBOXY-TERMINAL PROCESSING PROTEASE CTPA"/>
    <property type="match status" value="1"/>
</dbReference>
<evidence type="ECO:0000313" key="9">
    <source>
        <dbReference type="EMBL" id="KRG37720.1"/>
    </source>
</evidence>
<dbReference type="GO" id="GO:0030288">
    <property type="term" value="C:outer membrane-bounded periplasmic space"/>
    <property type="evidence" value="ECO:0007669"/>
    <property type="project" value="TreeGrafter"/>
</dbReference>
<dbReference type="SUPFAM" id="SSF52096">
    <property type="entry name" value="ClpP/crotonase"/>
    <property type="match status" value="1"/>
</dbReference>
<dbReference type="AlphaFoldDB" id="A0A0R0AAA9"/>
<dbReference type="InterPro" id="IPR004447">
    <property type="entry name" value="Peptidase_S41A"/>
</dbReference>
<dbReference type="SMART" id="SM00245">
    <property type="entry name" value="TSPc"/>
    <property type="match status" value="1"/>
</dbReference>
<protein>
    <submittedName>
        <fullName evidence="9">Peptidase S41</fullName>
    </submittedName>
</protein>
<keyword evidence="10" id="KW-1185">Reference proteome</keyword>
<keyword evidence="7" id="KW-0732">Signal</keyword>
<dbReference type="Gene3D" id="3.30.750.44">
    <property type="match status" value="1"/>
</dbReference>
<proteinExistence type="inferred from homology"/>
<dbReference type="EMBL" id="LLXU01000131">
    <property type="protein sequence ID" value="KRG37720.1"/>
    <property type="molecule type" value="Genomic_DNA"/>
</dbReference>
<dbReference type="GO" id="GO:0007165">
    <property type="term" value="P:signal transduction"/>
    <property type="evidence" value="ECO:0007669"/>
    <property type="project" value="TreeGrafter"/>
</dbReference>
<name>A0A0R0AAA9_9GAMM</name>
<evidence type="ECO:0000256" key="7">
    <source>
        <dbReference type="SAM" id="SignalP"/>
    </source>
</evidence>
<comment type="similarity">
    <text evidence="1 5">Belongs to the peptidase S41A family.</text>
</comment>
<evidence type="ECO:0000313" key="10">
    <source>
        <dbReference type="Proteomes" id="UP000051802"/>
    </source>
</evidence>
<feature type="chain" id="PRO_5006390487" evidence="7">
    <location>
        <begin position="21"/>
        <end position="489"/>
    </location>
</feature>
<sequence length="489" mass="51007">MRVVLSAALLLALAPATAWSQQAATPPADAPAAEADNPDADESASSKVPLEEIRRYVAVYNAVKQAYVDPVDDKQLMQSAIRGLLLDLDPHSTYFDKEDAEAFDEQATGAYDGIGVELLQQKDNTLKVISPIDETPAARAGIRAGDTIIAIDGKPIATIEAMEPLRGKPGTKVTLTLVREGRDKPFDVTVTRETIRVASVRSRMLEPGYGYVRIATFQADTGNDFHKQVEALKAKAGGKLRGLVLDLRSNPGGLLTAAVQVADDLLDKGVIVSTRGRIAISDAKFEATPGDVLGGTPVVVLVDAGSASASEVLAGALRDNNRVRVIGSRTFGKGSVQTVLPLDNGDSVKLTTARYYTPSGRSIQASGIVPDVVLRPEHDPDADVPASLADYSEATLPGHLHGDDEGAEGYSAGDVLPGDGPIASALAELKNPGSVAKAQQAKAKPKAAVKPAAKAATVAPAKPEAPVKPVDAKPVLPADVPATDKTDKP</sequence>
<dbReference type="Pfam" id="PF22694">
    <property type="entry name" value="CtpB_N-like"/>
    <property type="match status" value="1"/>
</dbReference>
<dbReference type="FunFam" id="2.30.42.10:FF:000063">
    <property type="entry name" value="Peptidase, S41 family"/>
    <property type="match status" value="1"/>
</dbReference>
<keyword evidence="3 5" id="KW-0378">Hydrolase</keyword>
<dbReference type="FunFam" id="3.90.226.10:FF:000029">
    <property type="entry name" value="Peptidase, S41 family"/>
    <property type="match status" value="1"/>
</dbReference>
<dbReference type="SUPFAM" id="SSF50156">
    <property type="entry name" value="PDZ domain-like"/>
    <property type="match status" value="1"/>
</dbReference>
<dbReference type="GO" id="GO:0008236">
    <property type="term" value="F:serine-type peptidase activity"/>
    <property type="evidence" value="ECO:0007669"/>
    <property type="project" value="UniProtKB-KW"/>
</dbReference>